<feature type="compositionally biased region" description="Basic and acidic residues" evidence="1">
    <location>
        <begin position="25"/>
        <end position="45"/>
    </location>
</feature>
<comment type="caution">
    <text evidence="2">The sequence shown here is derived from an EMBL/GenBank/DDBJ whole genome shotgun (WGS) entry which is preliminary data.</text>
</comment>
<sequence>MGSIGQPVKKTTYIPSKLPIPVELPKTKEPAPVEAPEREREPVPA</sequence>
<protein>
    <submittedName>
        <fullName evidence="2">Uncharacterized protein</fullName>
    </submittedName>
</protein>
<organism evidence="2">
    <name type="scientific">marine sediment metagenome</name>
    <dbReference type="NCBI Taxonomy" id="412755"/>
    <lineage>
        <taxon>unclassified sequences</taxon>
        <taxon>metagenomes</taxon>
        <taxon>ecological metagenomes</taxon>
    </lineage>
</organism>
<gene>
    <name evidence="2" type="ORF">LCGC14_1177440</name>
</gene>
<feature type="region of interest" description="Disordered" evidence="1">
    <location>
        <begin position="1"/>
        <end position="45"/>
    </location>
</feature>
<evidence type="ECO:0000313" key="2">
    <source>
        <dbReference type="EMBL" id="KKM96509.1"/>
    </source>
</evidence>
<dbReference type="AlphaFoldDB" id="A0A0F9LN72"/>
<evidence type="ECO:0000256" key="1">
    <source>
        <dbReference type="SAM" id="MobiDB-lite"/>
    </source>
</evidence>
<accession>A0A0F9LN72</accession>
<name>A0A0F9LN72_9ZZZZ</name>
<reference evidence="2" key="1">
    <citation type="journal article" date="2015" name="Nature">
        <title>Complex archaea that bridge the gap between prokaryotes and eukaryotes.</title>
        <authorList>
            <person name="Spang A."/>
            <person name="Saw J.H."/>
            <person name="Jorgensen S.L."/>
            <person name="Zaremba-Niedzwiedzka K."/>
            <person name="Martijn J."/>
            <person name="Lind A.E."/>
            <person name="van Eijk R."/>
            <person name="Schleper C."/>
            <person name="Guy L."/>
            <person name="Ettema T.J."/>
        </authorList>
    </citation>
    <scope>NUCLEOTIDE SEQUENCE</scope>
</reference>
<dbReference type="EMBL" id="LAZR01005871">
    <property type="protein sequence ID" value="KKM96509.1"/>
    <property type="molecule type" value="Genomic_DNA"/>
</dbReference>
<proteinExistence type="predicted"/>